<organism evidence="2 3">
    <name type="scientific">Saccharothrix texasensis</name>
    <dbReference type="NCBI Taxonomy" id="103734"/>
    <lineage>
        <taxon>Bacteria</taxon>
        <taxon>Bacillati</taxon>
        <taxon>Actinomycetota</taxon>
        <taxon>Actinomycetes</taxon>
        <taxon>Pseudonocardiales</taxon>
        <taxon>Pseudonocardiaceae</taxon>
        <taxon>Saccharothrix</taxon>
    </lineage>
</organism>
<comment type="caution">
    <text evidence="2">The sequence shown here is derived from an EMBL/GenBank/DDBJ whole genome shotgun (WGS) entry which is preliminary data.</text>
</comment>
<feature type="transmembrane region" description="Helical" evidence="1">
    <location>
        <begin position="20"/>
        <end position="43"/>
    </location>
</feature>
<evidence type="ECO:0000256" key="1">
    <source>
        <dbReference type="SAM" id="Phobius"/>
    </source>
</evidence>
<proteinExistence type="predicted"/>
<gene>
    <name evidence="2" type="ORF">EDD40_1527</name>
</gene>
<keyword evidence="3" id="KW-1185">Reference proteome</keyword>
<reference evidence="2 3" key="1">
    <citation type="submission" date="2018-11" db="EMBL/GenBank/DDBJ databases">
        <title>Sequencing the genomes of 1000 actinobacteria strains.</title>
        <authorList>
            <person name="Klenk H.-P."/>
        </authorList>
    </citation>
    <scope>NUCLEOTIDE SEQUENCE [LARGE SCALE GENOMIC DNA]</scope>
    <source>
        <strain evidence="2 3">DSM 44231</strain>
    </source>
</reference>
<name>A0A3N1H1Y2_9PSEU</name>
<keyword evidence="1" id="KW-1133">Transmembrane helix</keyword>
<sequence length="44" mass="4624">MDDPVDLPEWLVTVLEAVELLAVVVVFVGLPLTVAVSQAVMACA</sequence>
<protein>
    <submittedName>
        <fullName evidence="2">Uncharacterized protein</fullName>
    </submittedName>
</protein>
<dbReference type="Proteomes" id="UP000268727">
    <property type="component" value="Unassembled WGS sequence"/>
</dbReference>
<evidence type="ECO:0000313" key="2">
    <source>
        <dbReference type="EMBL" id="ROP36262.1"/>
    </source>
</evidence>
<dbReference type="EMBL" id="RJKM01000001">
    <property type="protein sequence ID" value="ROP36262.1"/>
    <property type="molecule type" value="Genomic_DNA"/>
</dbReference>
<dbReference type="RefSeq" id="WP_281277751.1">
    <property type="nucleotide sequence ID" value="NZ_RJKM01000001.1"/>
</dbReference>
<evidence type="ECO:0000313" key="3">
    <source>
        <dbReference type="Proteomes" id="UP000268727"/>
    </source>
</evidence>
<keyword evidence="1" id="KW-0472">Membrane</keyword>
<keyword evidence="1" id="KW-0812">Transmembrane</keyword>
<dbReference type="AlphaFoldDB" id="A0A3N1H1Y2"/>
<accession>A0A3N1H1Y2</accession>